<reference evidence="2" key="1">
    <citation type="submission" date="2020-11" db="EMBL/GenBank/DDBJ databases">
        <authorList>
            <person name="Tran Van P."/>
        </authorList>
    </citation>
    <scope>NUCLEOTIDE SEQUENCE</scope>
</reference>
<name>A0A7R9EYF2_9NEOP</name>
<protein>
    <recommendedName>
        <fullName evidence="1">UBC core domain-containing protein</fullName>
    </recommendedName>
</protein>
<accession>A0A7R9EYF2</accession>
<proteinExistence type="predicted"/>
<dbReference type="Pfam" id="PF00179">
    <property type="entry name" value="UQ_con"/>
    <property type="match status" value="1"/>
</dbReference>
<dbReference type="InterPro" id="IPR016135">
    <property type="entry name" value="UBQ-conjugating_enzyme/RWD"/>
</dbReference>
<evidence type="ECO:0000259" key="1">
    <source>
        <dbReference type="PROSITE" id="PS50127"/>
    </source>
</evidence>
<evidence type="ECO:0000313" key="2">
    <source>
        <dbReference type="EMBL" id="CAD7443320.1"/>
    </source>
</evidence>
<dbReference type="PROSITE" id="PS50127">
    <property type="entry name" value="UBC_2"/>
    <property type="match status" value="1"/>
</dbReference>
<dbReference type="AlphaFoldDB" id="A0A7R9EYF2"/>
<dbReference type="EMBL" id="OD566083">
    <property type="protein sequence ID" value="CAD7443320.1"/>
    <property type="molecule type" value="Genomic_DNA"/>
</dbReference>
<feature type="domain" description="UBC core" evidence="1">
    <location>
        <begin position="14"/>
        <end position="174"/>
    </location>
</feature>
<gene>
    <name evidence="2" type="ORF">TBIB3V08_LOCUS5729</name>
</gene>
<dbReference type="InterPro" id="IPR000608">
    <property type="entry name" value="UBC"/>
</dbReference>
<dbReference type="Gene3D" id="3.10.110.10">
    <property type="entry name" value="Ubiquitin Conjugating Enzyme"/>
    <property type="match status" value="1"/>
</dbReference>
<organism evidence="2">
    <name type="scientific">Timema bartmani</name>
    <dbReference type="NCBI Taxonomy" id="61472"/>
    <lineage>
        <taxon>Eukaryota</taxon>
        <taxon>Metazoa</taxon>
        <taxon>Ecdysozoa</taxon>
        <taxon>Arthropoda</taxon>
        <taxon>Hexapoda</taxon>
        <taxon>Insecta</taxon>
        <taxon>Pterygota</taxon>
        <taxon>Neoptera</taxon>
        <taxon>Polyneoptera</taxon>
        <taxon>Phasmatodea</taxon>
        <taxon>Timematodea</taxon>
        <taxon>Timematoidea</taxon>
        <taxon>Timematidae</taxon>
        <taxon>Timema</taxon>
    </lineage>
</organism>
<dbReference type="SUPFAM" id="SSF54495">
    <property type="entry name" value="UBC-like"/>
    <property type="match status" value="1"/>
</dbReference>
<sequence length="174" mass="19729">MSATPPGAREDDVPRNLRLLEELVEGQERSWGSTLRWGLVRDDDLSLWSALIIGPRKTPFADRVYSLGVVCGSAYPYVVTEVRFVSGINLDGVDQVTGVVDPKYCGLRVNKRHKLRPLDLKRLNTTVLGAVPLLNEWKILYRILDVLLDLQRKMESEESKRLVQPPRGSLFEPF</sequence>